<dbReference type="Proteomes" id="UP000261828">
    <property type="component" value="Unassembled WGS sequence"/>
</dbReference>
<feature type="chain" id="PRO_5016985569" description="SnoaL-like domain-containing protein" evidence="1">
    <location>
        <begin position="18"/>
        <end position="313"/>
    </location>
</feature>
<keyword evidence="1" id="KW-0732">Signal</keyword>
<dbReference type="CDD" id="cd00531">
    <property type="entry name" value="NTF2_like"/>
    <property type="match status" value="1"/>
</dbReference>
<dbReference type="Gene3D" id="3.10.450.50">
    <property type="match status" value="2"/>
</dbReference>
<evidence type="ECO:0000313" key="5">
    <source>
        <dbReference type="Proteomes" id="UP000261828"/>
    </source>
</evidence>
<evidence type="ECO:0000259" key="2">
    <source>
        <dbReference type="Pfam" id="PF12680"/>
    </source>
</evidence>
<dbReference type="InterPro" id="IPR032710">
    <property type="entry name" value="NTF2-like_dom_sf"/>
</dbReference>
<dbReference type="AlphaFoldDB" id="A0A371JV87"/>
<feature type="domain" description="SnoaL-like" evidence="2">
    <location>
        <begin position="182"/>
        <end position="291"/>
    </location>
</feature>
<dbReference type="OrthoDB" id="2599042at2"/>
<name>A0A371JV87_9FLAO</name>
<evidence type="ECO:0000259" key="3">
    <source>
        <dbReference type="Pfam" id="PF13577"/>
    </source>
</evidence>
<feature type="signal peptide" evidence="1">
    <location>
        <begin position="1"/>
        <end position="17"/>
    </location>
</feature>
<dbReference type="Pfam" id="PF13577">
    <property type="entry name" value="SnoaL_4"/>
    <property type="match status" value="1"/>
</dbReference>
<feature type="domain" description="SnoaL-like" evidence="3">
    <location>
        <begin position="28"/>
        <end position="145"/>
    </location>
</feature>
<evidence type="ECO:0000256" key="1">
    <source>
        <dbReference type="SAM" id="SignalP"/>
    </source>
</evidence>
<reference evidence="4 5" key="1">
    <citation type="submission" date="2018-08" db="EMBL/GenBank/DDBJ databases">
        <title>Muricauda nanhaiensis sp. nov., isolated from seawater of the South China Sea.</title>
        <authorList>
            <person name="Dang Y."/>
        </authorList>
    </citation>
    <scope>NUCLEOTIDE SEQUENCE [LARGE SCALE GENOMIC DNA]</scope>
    <source>
        <strain evidence="4 5">SM1704</strain>
    </source>
</reference>
<gene>
    <name evidence="4" type="ORF">DX873_06075</name>
</gene>
<organism evidence="4 5">
    <name type="scientific">Flagellimonas nanhaiensis</name>
    <dbReference type="NCBI Taxonomy" id="2292706"/>
    <lineage>
        <taxon>Bacteria</taxon>
        <taxon>Pseudomonadati</taxon>
        <taxon>Bacteroidota</taxon>
        <taxon>Flavobacteriia</taxon>
        <taxon>Flavobacteriales</taxon>
        <taxon>Flavobacteriaceae</taxon>
        <taxon>Flagellimonas</taxon>
    </lineage>
</organism>
<accession>A0A371JV87</accession>
<protein>
    <recommendedName>
        <fullName evidence="2 3">SnoaL-like domain-containing protein</fullName>
    </recommendedName>
</protein>
<comment type="caution">
    <text evidence="4">The sequence shown here is derived from an EMBL/GenBank/DDBJ whole genome shotgun (WGS) entry which is preliminary data.</text>
</comment>
<evidence type="ECO:0000313" key="4">
    <source>
        <dbReference type="EMBL" id="RDY61713.1"/>
    </source>
</evidence>
<dbReference type="RefSeq" id="WP_116183594.1">
    <property type="nucleotide sequence ID" value="NZ_QTJX01000001.1"/>
</dbReference>
<sequence length="313" mass="35932">MKSLLAALAIITLSALKAQNMEQQKPKDIVIQLFTATDQRDWDKVENCFSNSVLLDYSSMGNPSATLKPKQIIDSWKTILPGFSHTHHQIGNIQEKITKNKAHVFAYGTATHYLEDENGNIWTVVGSYDFDLTREDNQWKISKMKFNFKYQDGNTALPQKAINTVQGKQNFQNAAERNKTNARAFLKALEDEDLDILVDLFAKDGKHLNPYHSDLFPEGATGKEEIRAYWTPVFPSFDGMQFPIEEIYSMELNRVFVKFKGSIKLKNNQGDYKNDYYAIFKFDKEGKILEYEEIFNPIKAAKSFGLIEKIVKQ</sequence>
<dbReference type="SUPFAM" id="SSF54427">
    <property type="entry name" value="NTF2-like"/>
    <property type="match status" value="2"/>
</dbReference>
<proteinExistence type="predicted"/>
<dbReference type="Pfam" id="PF12680">
    <property type="entry name" value="SnoaL_2"/>
    <property type="match status" value="1"/>
</dbReference>
<dbReference type="InterPro" id="IPR037401">
    <property type="entry name" value="SnoaL-like"/>
</dbReference>
<dbReference type="EMBL" id="QTJX01000001">
    <property type="protein sequence ID" value="RDY61713.1"/>
    <property type="molecule type" value="Genomic_DNA"/>
</dbReference>
<keyword evidence="5" id="KW-1185">Reference proteome</keyword>